<evidence type="ECO:0000313" key="8">
    <source>
        <dbReference type="Proteomes" id="UP000009215"/>
    </source>
</evidence>
<dbReference type="GO" id="GO:0043565">
    <property type="term" value="F:sequence-specific DNA binding"/>
    <property type="evidence" value="ECO:0007669"/>
    <property type="project" value="TreeGrafter"/>
</dbReference>
<dbReference type="PIRSF" id="PIRSF036638">
    <property type="entry name" value="M_m6A_StsI"/>
    <property type="match status" value="1"/>
</dbReference>
<dbReference type="GO" id="GO:0009307">
    <property type="term" value="P:DNA restriction-modification system"/>
    <property type="evidence" value="ECO:0007669"/>
    <property type="project" value="InterPro"/>
</dbReference>
<evidence type="ECO:0000256" key="1">
    <source>
        <dbReference type="ARBA" id="ARBA00006594"/>
    </source>
</evidence>
<dbReference type="PROSITE" id="PS00092">
    <property type="entry name" value="N6_MTASE"/>
    <property type="match status" value="1"/>
</dbReference>
<dbReference type="SUPFAM" id="SSF53335">
    <property type="entry name" value="S-adenosyl-L-methionine-dependent methyltransferases"/>
    <property type="match status" value="2"/>
</dbReference>
<dbReference type="PRINTS" id="PR00505">
    <property type="entry name" value="D12N6MTFRASE"/>
</dbReference>
<dbReference type="GO" id="GO:0009007">
    <property type="term" value="F:site-specific DNA-methyltransferase (adenine-specific) activity"/>
    <property type="evidence" value="ECO:0007669"/>
    <property type="project" value="UniProtKB-EC"/>
</dbReference>
<dbReference type="InterPro" id="IPR002052">
    <property type="entry name" value="DNA_methylase_N6_adenine_CS"/>
</dbReference>
<protein>
    <recommendedName>
        <fullName evidence="2">site-specific DNA-methyltransferase (adenine-specific)</fullName>
        <ecNumber evidence="2">2.1.1.72</ecNumber>
    </recommendedName>
</protein>
<dbReference type="Gene3D" id="1.10.1020.10">
    <property type="entry name" value="Adenine-specific Methyltransferase, Domain 2"/>
    <property type="match status" value="1"/>
</dbReference>
<dbReference type="EMBL" id="HE858529">
    <property type="protein sequence ID" value="CCI63037.1"/>
    <property type="molecule type" value="Genomic_DNA"/>
</dbReference>
<dbReference type="EC" id="2.1.1.72" evidence="2"/>
<dbReference type="InterPro" id="IPR012327">
    <property type="entry name" value="MeTrfase_D12"/>
</dbReference>
<organism evidence="7 8">
    <name type="scientific">Streptococcus dysgalactiae subsp. equisimilis AC-2713</name>
    <dbReference type="NCBI Taxonomy" id="759913"/>
    <lineage>
        <taxon>Bacteria</taxon>
        <taxon>Bacillati</taxon>
        <taxon>Bacillota</taxon>
        <taxon>Bacilli</taxon>
        <taxon>Lactobacillales</taxon>
        <taxon>Streptococcaceae</taxon>
        <taxon>Streptococcus</taxon>
    </lineage>
</organism>
<evidence type="ECO:0000256" key="3">
    <source>
        <dbReference type="ARBA" id="ARBA00022603"/>
    </source>
</evidence>
<dbReference type="GO" id="GO:0006298">
    <property type="term" value="P:mismatch repair"/>
    <property type="evidence" value="ECO:0007669"/>
    <property type="project" value="TreeGrafter"/>
</dbReference>
<gene>
    <name evidence="7" type="primary">dam3</name>
    <name evidence="7" type="ORF">SDSE_1543</name>
</gene>
<evidence type="ECO:0000256" key="6">
    <source>
        <dbReference type="ARBA" id="ARBA00047942"/>
    </source>
</evidence>
<dbReference type="GO" id="GO:0032259">
    <property type="term" value="P:methylation"/>
    <property type="evidence" value="ECO:0007669"/>
    <property type="project" value="UniProtKB-KW"/>
</dbReference>
<keyword evidence="4 7" id="KW-0808">Transferase</keyword>
<evidence type="ECO:0000256" key="2">
    <source>
        <dbReference type="ARBA" id="ARBA00011900"/>
    </source>
</evidence>
<keyword evidence="5" id="KW-0949">S-adenosyl-L-methionine</keyword>
<comment type="catalytic activity">
    <reaction evidence="6">
        <text>a 2'-deoxyadenosine in DNA + S-adenosyl-L-methionine = an N(6)-methyl-2'-deoxyadenosine in DNA + S-adenosyl-L-homocysteine + H(+)</text>
        <dbReference type="Rhea" id="RHEA:15197"/>
        <dbReference type="Rhea" id="RHEA-COMP:12418"/>
        <dbReference type="Rhea" id="RHEA-COMP:12419"/>
        <dbReference type="ChEBI" id="CHEBI:15378"/>
        <dbReference type="ChEBI" id="CHEBI:57856"/>
        <dbReference type="ChEBI" id="CHEBI:59789"/>
        <dbReference type="ChEBI" id="CHEBI:90615"/>
        <dbReference type="ChEBI" id="CHEBI:90616"/>
        <dbReference type="EC" id="2.1.1.72"/>
    </reaction>
</comment>
<dbReference type="InterPro" id="IPR029063">
    <property type="entry name" value="SAM-dependent_MTases_sf"/>
</dbReference>
<dbReference type="PANTHER" id="PTHR30481">
    <property type="entry name" value="DNA ADENINE METHYLASE"/>
    <property type="match status" value="1"/>
</dbReference>
<keyword evidence="3 7" id="KW-0489">Methyltransferase</keyword>
<sequence length="615" mass="72010">MRYLGNKTKLLPFIEHVLDKYQIEGNTFADLFSGTGAVGDFFKGRFQILSNDFLYYSYVLNRAKLMNTTVPKFEKFKIKYKVNVYEWLNEQKFSPNEYYFIYNNYSPVGERMFFSKENAIQIDGIRIKIEELLLDGIVNDEEYYFLLASLLESVTRFSNTSGTFEAFFKFWDSRSQNKFMLSPLELVESDISVNKIFSEDTNELVRKISGDIAYIDPPYTVTQYVSAYHMLETIAKYDFPKIKGVGGKRDRGNKNSLYARKTTAKIQFEDLFRQIQFRHVLISYSNQGIVPLEELVDLAKKFAVNNEVFVETQEYQEYQNHRSSNKGNGKKLKEVIIYFQKDLSVNKSPLNYSGSKDRLLPAIVRELPKHVCGFVDMMGGAFNVGANIVTTDFVRYNELNPYVYGLVRWLLETDKNLTINKIKEIITSYGLEKADRNSYQLLREKYNLNQTSEKLFVLHMYSFQNMIRFNSSSHFNTPVGVAGFSNDMIDRIQKFNPKTRNFFLSNDDYKTIDFEKFPKDTVFYFDPPYFITSASYNDGRRGFNGWSSEQEAELLDYLTRLDSKGYKFILSNVIYHKDKTNHLLEKWIEEHNFNVINAGVTGWRYAKNEVLIKNY</sequence>
<dbReference type="RefSeq" id="WP_015057850.1">
    <property type="nucleotide sequence ID" value="NC_019042.1"/>
</dbReference>
<evidence type="ECO:0000313" key="7">
    <source>
        <dbReference type="EMBL" id="CCI63037.1"/>
    </source>
</evidence>
<dbReference type="InterPro" id="IPR012186">
    <property type="entry name" value="Ade-mod_methylase_MStsI"/>
</dbReference>
<comment type="similarity">
    <text evidence="1">Belongs to the N(4)/N(6)-methyltransferase family.</text>
</comment>
<dbReference type="KEGG" id="sdc:SDSE_1543"/>
<evidence type="ECO:0000256" key="5">
    <source>
        <dbReference type="ARBA" id="ARBA00022691"/>
    </source>
</evidence>
<dbReference type="GO" id="GO:1904047">
    <property type="term" value="F:S-adenosyl-L-methionine binding"/>
    <property type="evidence" value="ECO:0007669"/>
    <property type="project" value="TreeGrafter"/>
</dbReference>
<reference evidence="7 8" key="1">
    <citation type="submission" date="2012-05" db="EMBL/GenBank/DDBJ databases">
        <title>Complete genome sequence of a Streptococcus dysgalactiae subsp. equisimilis strain possessing Lancefield's group A antigen.</title>
        <authorList>
            <person name="Luetticken R."/>
            <person name="Bruellhoff K."/>
            <person name="Van der Linden M."/>
            <person name="Peltroche-Llacsahuanga H."/>
            <person name="Blom J."/>
            <person name="Weber-Lehmann J."/>
            <person name="Ferretti J.J."/>
            <person name="McShan W.M."/>
        </authorList>
    </citation>
    <scope>NUCLEOTIDE SEQUENCE [LARGE SCALE GENOMIC DNA]</scope>
    <source>
        <strain evidence="7 8">AC-2713</strain>
    </source>
</reference>
<dbReference type="Proteomes" id="UP000009215">
    <property type="component" value="Chromosome"/>
</dbReference>
<proteinExistence type="inferred from homology"/>
<dbReference type="Gene3D" id="3.40.50.150">
    <property type="entry name" value="Vaccinia Virus protein VP39"/>
    <property type="match status" value="2"/>
</dbReference>
<dbReference type="InterPro" id="IPR023095">
    <property type="entry name" value="Ade_MeTrfase_dom_2"/>
</dbReference>
<name>A0AB33R7T5_STREQ</name>
<dbReference type="AlphaFoldDB" id="A0AB33R7T5"/>
<dbReference type="Pfam" id="PF02086">
    <property type="entry name" value="MethyltransfD12"/>
    <property type="match status" value="2"/>
</dbReference>
<accession>A0AB33R7T5</accession>
<evidence type="ECO:0000256" key="4">
    <source>
        <dbReference type="ARBA" id="ARBA00022679"/>
    </source>
</evidence>
<dbReference type="PANTHER" id="PTHR30481:SF3">
    <property type="entry name" value="DNA ADENINE METHYLASE"/>
    <property type="match status" value="1"/>
</dbReference>